<keyword evidence="3 9" id="KW-0479">Metal-binding</keyword>
<dbReference type="Gene3D" id="3.30.1380.10">
    <property type="match status" value="1"/>
</dbReference>
<dbReference type="RefSeq" id="WP_162423865.1">
    <property type="nucleotide sequence ID" value="NZ_WVIE01000015.1"/>
</dbReference>
<keyword evidence="5 9" id="KW-0862">Zinc</keyword>
<keyword evidence="12" id="KW-1185">Reference proteome</keyword>
<dbReference type="PIRSF" id="PIRSF026671">
    <property type="entry name" value="AA_dipeptidase"/>
    <property type="match status" value="1"/>
</dbReference>
<dbReference type="EMBL" id="WVIE01000015">
    <property type="protein sequence ID" value="NDJ18337.1"/>
    <property type="molecule type" value="Genomic_DNA"/>
</dbReference>
<feature type="site" description="Transition state stabilizer" evidence="9">
    <location>
        <position position="78"/>
    </location>
</feature>
<keyword evidence="7 9" id="KW-0482">Metalloprotease</keyword>
<evidence type="ECO:0000256" key="10">
    <source>
        <dbReference type="PIRNR" id="PIRNR026671"/>
    </source>
</evidence>
<name>A0A8J7Z1G8_9CYAN</name>
<feature type="binding site" evidence="9">
    <location>
        <position position="206"/>
    </location>
    <ligand>
        <name>Zn(2+)</name>
        <dbReference type="ChEBI" id="CHEBI:29105"/>
        <note>catalytic</note>
    </ligand>
</feature>
<feature type="active site" description="Proton donor/acceptor" evidence="9">
    <location>
        <position position="203"/>
    </location>
</feature>
<dbReference type="Pfam" id="PF01427">
    <property type="entry name" value="Peptidase_M15"/>
    <property type="match status" value="1"/>
</dbReference>
<evidence type="ECO:0000256" key="4">
    <source>
        <dbReference type="ARBA" id="ARBA00022801"/>
    </source>
</evidence>
<evidence type="ECO:0000256" key="6">
    <source>
        <dbReference type="ARBA" id="ARBA00022997"/>
    </source>
</evidence>
<proteinExistence type="inferred from homology"/>
<evidence type="ECO:0000256" key="8">
    <source>
        <dbReference type="ARBA" id="ARBA00023316"/>
    </source>
</evidence>
<evidence type="ECO:0000313" key="12">
    <source>
        <dbReference type="Proteomes" id="UP000646053"/>
    </source>
</evidence>
<sequence length="249" mass="28430">MKPYQTVAIAECYEPLVEIPKDIFGFVTPHPYAKLGAPYGKKSPFYVRRGVCDRLLLAHTTLQQTHPGWKIQIFDAYRPVAVQQFMVDYTVAEVVRSRGLSLDQITEAQRAEIFQQVYQFWAMPNVDPQMPPPHSTGAAIDVTLMNAEGDVVNMGSPIDELSPRSFPNHFADSAHLSEKTYHHHRQLLCSIMVKSGFKRHWNEWWHFSYGDQVWAWLTMQEEGQEEGAIATNQPSENKLSKIAHYGRAA</sequence>
<comment type="catalytic activity">
    <reaction evidence="1 9 10">
        <text>D-alanyl-D-alanine + H2O = 2 D-alanine</text>
        <dbReference type="Rhea" id="RHEA:20661"/>
        <dbReference type="ChEBI" id="CHEBI:15377"/>
        <dbReference type="ChEBI" id="CHEBI:57416"/>
        <dbReference type="ChEBI" id="CHEBI:57822"/>
        <dbReference type="EC" id="3.4.13.22"/>
    </reaction>
</comment>
<feature type="binding site" evidence="9">
    <location>
        <position position="141"/>
    </location>
    <ligand>
        <name>Zn(2+)</name>
        <dbReference type="ChEBI" id="CHEBI:29105"/>
        <note>catalytic</note>
    </ligand>
</feature>
<dbReference type="Proteomes" id="UP000646053">
    <property type="component" value="Unassembled WGS sequence"/>
</dbReference>
<dbReference type="InterPro" id="IPR000755">
    <property type="entry name" value="A_A_dipeptidase"/>
</dbReference>
<organism evidence="11 12">
    <name type="scientific">Myxacorys almedinensis A</name>
    <dbReference type="NCBI Taxonomy" id="2690445"/>
    <lineage>
        <taxon>Bacteria</taxon>
        <taxon>Bacillati</taxon>
        <taxon>Cyanobacteriota</taxon>
        <taxon>Cyanophyceae</taxon>
        <taxon>Leptolyngbyales</taxon>
        <taxon>Leptolyngbyaceae</taxon>
        <taxon>Myxacorys</taxon>
        <taxon>Myxacorys almedinensis</taxon>
    </lineage>
</organism>
<feature type="binding site" evidence="9">
    <location>
        <position position="134"/>
    </location>
    <ligand>
        <name>Zn(2+)</name>
        <dbReference type="ChEBI" id="CHEBI:29105"/>
        <note>catalytic</note>
    </ligand>
</feature>
<comment type="caution">
    <text evidence="11">The sequence shown here is derived from an EMBL/GenBank/DDBJ whole genome shotgun (WGS) entry which is preliminary data.</text>
</comment>
<reference evidence="11" key="1">
    <citation type="submission" date="2019-12" db="EMBL/GenBank/DDBJ databases">
        <title>High-Quality draft genome sequences of three cyanobacteria isolated from the limestone walls of the Old Cathedral of Coimbra.</title>
        <authorList>
            <person name="Tiago I."/>
            <person name="Soares F."/>
            <person name="Portugal A."/>
        </authorList>
    </citation>
    <scope>NUCLEOTIDE SEQUENCE</scope>
    <source>
        <strain evidence="11">A</strain>
    </source>
</reference>
<comment type="cofactor">
    <cofactor evidence="9">
        <name>Zn(2+)</name>
        <dbReference type="ChEBI" id="CHEBI:29105"/>
    </cofactor>
    <text evidence="9">Binds 1 zinc ion per subunit.</text>
</comment>
<keyword evidence="2 9" id="KW-0645">Protease</keyword>
<dbReference type="GO" id="GO:0006508">
    <property type="term" value="P:proteolysis"/>
    <property type="evidence" value="ECO:0007669"/>
    <property type="project" value="UniProtKB-KW"/>
</dbReference>
<evidence type="ECO:0000313" key="11">
    <source>
        <dbReference type="EMBL" id="NDJ18337.1"/>
    </source>
</evidence>
<gene>
    <name evidence="11" type="ORF">GS601_13725</name>
</gene>
<dbReference type="AlphaFoldDB" id="A0A8J7Z1G8"/>
<evidence type="ECO:0000256" key="2">
    <source>
        <dbReference type="ARBA" id="ARBA00022670"/>
    </source>
</evidence>
<evidence type="ECO:0000256" key="9">
    <source>
        <dbReference type="HAMAP-Rule" id="MF_01924"/>
    </source>
</evidence>
<accession>A0A8J7Z1G8</accession>
<dbReference type="GO" id="GO:0008270">
    <property type="term" value="F:zinc ion binding"/>
    <property type="evidence" value="ECO:0007669"/>
    <property type="project" value="UniProtKB-UniRule"/>
</dbReference>
<dbReference type="EC" id="3.4.13.22" evidence="9 10"/>
<dbReference type="HAMAP" id="MF_01924">
    <property type="entry name" value="A_A_dipeptidase"/>
    <property type="match status" value="1"/>
</dbReference>
<comment type="function">
    <text evidence="9 10">Catalyzes hydrolysis of the D-alanyl-D-alanine dipeptide.</text>
</comment>
<dbReference type="InterPro" id="IPR009045">
    <property type="entry name" value="Zn_M74/Hedgehog-like"/>
</dbReference>
<keyword evidence="8 10" id="KW-0961">Cell wall biogenesis/degradation</keyword>
<comment type="similarity">
    <text evidence="9 10">Belongs to the peptidase M15D family.</text>
</comment>
<evidence type="ECO:0000256" key="1">
    <source>
        <dbReference type="ARBA" id="ARBA00001362"/>
    </source>
</evidence>
<keyword evidence="4 9" id="KW-0378">Hydrolase</keyword>
<dbReference type="SUPFAM" id="SSF55166">
    <property type="entry name" value="Hedgehog/DD-peptidase"/>
    <property type="match status" value="1"/>
</dbReference>
<dbReference type="GO" id="GO:0008237">
    <property type="term" value="F:metallopeptidase activity"/>
    <property type="evidence" value="ECO:0007669"/>
    <property type="project" value="UniProtKB-KW"/>
</dbReference>
<protein>
    <recommendedName>
        <fullName evidence="9 10">D-alanyl-D-alanine dipeptidase</fullName>
        <shortName evidence="9 10">D-Ala-D-Ala dipeptidase</shortName>
        <ecNumber evidence="9 10">3.4.13.22</ecNumber>
    </recommendedName>
</protein>
<dbReference type="GO" id="GO:0071555">
    <property type="term" value="P:cell wall organization"/>
    <property type="evidence" value="ECO:0007669"/>
    <property type="project" value="UniProtKB-KW"/>
</dbReference>
<evidence type="ECO:0000256" key="7">
    <source>
        <dbReference type="ARBA" id="ARBA00023049"/>
    </source>
</evidence>
<evidence type="ECO:0000256" key="5">
    <source>
        <dbReference type="ARBA" id="ARBA00022833"/>
    </source>
</evidence>
<dbReference type="GO" id="GO:0160237">
    <property type="term" value="F:D-Ala-D-Ala dipeptidase activity"/>
    <property type="evidence" value="ECO:0007669"/>
    <property type="project" value="UniProtKB-EC"/>
</dbReference>
<evidence type="ECO:0000256" key="3">
    <source>
        <dbReference type="ARBA" id="ARBA00022723"/>
    </source>
</evidence>
<dbReference type="PANTHER" id="PTHR43126:SF2">
    <property type="entry name" value="D-ALANYL-D-ALANINE DIPEPTIDASE"/>
    <property type="match status" value="1"/>
</dbReference>
<keyword evidence="6 9" id="KW-0224">Dipeptidase</keyword>
<dbReference type="PANTHER" id="PTHR43126">
    <property type="entry name" value="D-ALANYL-D-ALANINE DIPEPTIDASE"/>
    <property type="match status" value="1"/>
</dbReference>